<keyword evidence="3" id="KW-0862">Zinc</keyword>
<evidence type="ECO:0000313" key="8">
    <source>
        <dbReference type="Proteomes" id="UP001165190"/>
    </source>
</evidence>
<evidence type="ECO:0000256" key="3">
    <source>
        <dbReference type="ARBA" id="ARBA00022833"/>
    </source>
</evidence>
<feature type="region of interest" description="Disordered" evidence="5">
    <location>
        <begin position="140"/>
        <end position="185"/>
    </location>
</feature>
<dbReference type="AlphaFoldDB" id="A0A9W7JHH4"/>
<dbReference type="InterPro" id="IPR011011">
    <property type="entry name" value="Znf_FYVE_PHD"/>
</dbReference>
<evidence type="ECO:0000259" key="6">
    <source>
        <dbReference type="PROSITE" id="PS50016"/>
    </source>
</evidence>
<dbReference type="SMART" id="SM00249">
    <property type="entry name" value="PHD"/>
    <property type="match status" value="1"/>
</dbReference>
<gene>
    <name evidence="7" type="ORF">HRI_005214900</name>
</gene>
<evidence type="ECO:0000256" key="5">
    <source>
        <dbReference type="SAM" id="MobiDB-lite"/>
    </source>
</evidence>
<keyword evidence="2 4" id="KW-0863">Zinc-finger</keyword>
<keyword evidence="1" id="KW-0479">Metal-binding</keyword>
<dbReference type="GO" id="GO:0008270">
    <property type="term" value="F:zinc ion binding"/>
    <property type="evidence" value="ECO:0007669"/>
    <property type="project" value="UniProtKB-KW"/>
</dbReference>
<dbReference type="InterPro" id="IPR019786">
    <property type="entry name" value="Zinc_finger_PHD-type_CS"/>
</dbReference>
<accession>A0A9W7JHH4</accession>
<comment type="caution">
    <text evidence="7">The sequence shown here is derived from an EMBL/GenBank/DDBJ whole genome shotgun (WGS) entry which is preliminary data.</text>
</comment>
<feature type="compositionally biased region" description="Polar residues" evidence="5">
    <location>
        <begin position="169"/>
        <end position="180"/>
    </location>
</feature>
<evidence type="ECO:0000256" key="2">
    <source>
        <dbReference type="ARBA" id="ARBA00022771"/>
    </source>
</evidence>
<keyword evidence="8" id="KW-1185">Reference proteome</keyword>
<reference evidence="7" key="1">
    <citation type="submission" date="2023-05" db="EMBL/GenBank/DDBJ databases">
        <title>Genome and transcriptome analyses reveal genes involved in the formation of fine ridges on petal epidermal cells in Hibiscus trionum.</title>
        <authorList>
            <person name="Koshimizu S."/>
            <person name="Masuda S."/>
            <person name="Ishii T."/>
            <person name="Shirasu K."/>
            <person name="Hoshino A."/>
            <person name="Arita M."/>
        </authorList>
    </citation>
    <scope>NUCLEOTIDE SEQUENCE</scope>
    <source>
        <strain evidence="7">Hamamatsu line</strain>
    </source>
</reference>
<dbReference type="InterPro" id="IPR013083">
    <property type="entry name" value="Znf_RING/FYVE/PHD"/>
</dbReference>
<dbReference type="PANTHER" id="PTHR47863">
    <property type="entry name" value="RING/FYVE/PHD ZINC FINGER SUPERFAMILY PROTEIN"/>
    <property type="match status" value="1"/>
</dbReference>
<dbReference type="PANTHER" id="PTHR47863:SF4">
    <property type="entry name" value="RING_FYVE_PHD ZINC FINGER SUPERFAMILY PROTEIN"/>
    <property type="match status" value="1"/>
</dbReference>
<dbReference type="Gene3D" id="3.30.40.10">
    <property type="entry name" value="Zinc/RING finger domain, C3HC4 (zinc finger)"/>
    <property type="match status" value="1"/>
</dbReference>
<evidence type="ECO:0000313" key="7">
    <source>
        <dbReference type="EMBL" id="GMJ15457.1"/>
    </source>
</evidence>
<dbReference type="InterPro" id="IPR019787">
    <property type="entry name" value="Znf_PHD-finger"/>
</dbReference>
<name>A0A9W7JHH4_HIBTR</name>
<proteinExistence type="predicted"/>
<dbReference type="Proteomes" id="UP001165190">
    <property type="component" value="Unassembled WGS sequence"/>
</dbReference>
<protein>
    <recommendedName>
        <fullName evidence="6">PHD-type domain-containing protein</fullName>
    </recommendedName>
</protein>
<organism evidence="7 8">
    <name type="scientific">Hibiscus trionum</name>
    <name type="common">Flower of an hour</name>
    <dbReference type="NCBI Taxonomy" id="183268"/>
    <lineage>
        <taxon>Eukaryota</taxon>
        <taxon>Viridiplantae</taxon>
        <taxon>Streptophyta</taxon>
        <taxon>Embryophyta</taxon>
        <taxon>Tracheophyta</taxon>
        <taxon>Spermatophyta</taxon>
        <taxon>Magnoliopsida</taxon>
        <taxon>eudicotyledons</taxon>
        <taxon>Gunneridae</taxon>
        <taxon>Pentapetalae</taxon>
        <taxon>rosids</taxon>
        <taxon>malvids</taxon>
        <taxon>Malvales</taxon>
        <taxon>Malvaceae</taxon>
        <taxon>Malvoideae</taxon>
        <taxon>Hibiscus</taxon>
    </lineage>
</organism>
<feature type="domain" description="PHD-type" evidence="6">
    <location>
        <begin position="218"/>
        <end position="267"/>
    </location>
</feature>
<sequence>MSDRSQLWLWIMDYLSSFPQIDVSILNGLIETAPMPTDILGEATEMLALRGLEDILQFLPENVAPPDTRVEFDLSLSCSDVLNQIQQEISLSNPTTTEQGLLRSDIQLFIKHKRASLPECALEQMKGLILEEGNNVLDGDGNTRTSSFEDGGALPEGHGGDAGEDNAQDYPSRSVNSTSVDENENGRPNIVAIKSHVLSLLRGRPSRDPVGEASCTQQNLCIICNENGQVLVCSRNDCRLMVHESCLGTPALFDDKCNFLCPFCAYSLSCSNLLGCKDRISSLSKDLSALMKHLVKNLPEIRRVLPSQ</sequence>
<evidence type="ECO:0000256" key="1">
    <source>
        <dbReference type="ARBA" id="ARBA00022723"/>
    </source>
</evidence>
<evidence type="ECO:0000256" key="4">
    <source>
        <dbReference type="PROSITE-ProRule" id="PRU00146"/>
    </source>
</evidence>
<dbReference type="PROSITE" id="PS01359">
    <property type="entry name" value="ZF_PHD_1"/>
    <property type="match status" value="1"/>
</dbReference>
<dbReference type="InterPro" id="IPR001965">
    <property type="entry name" value="Znf_PHD"/>
</dbReference>
<dbReference type="EMBL" id="BSYR01000078">
    <property type="protein sequence ID" value="GMJ15457.1"/>
    <property type="molecule type" value="Genomic_DNA"/>
</dbReference>
<dbReference type="PROSITE" id="PS50016">
    <property type="entry name" value="ZF_PHD_2"/>
    <property type="match status" value="1"/>
</dbReference>
<dbReference type="OrthoDB" id="608866at2759"/>
<dbReference type="SUPFAM" id="SSF57903">
    <property type="entry name" value="FYVE/PHD zinc finger"/>
    <property type="match status" value="1"/>
</dbReference>